<keyword evidence="6" id="KW-1185">Reference proteome</keyword>
<organism evidence="5 6">
    <name type="scientific">Albimonas pacifica</name>
    <dbReference type="NCBI Taxonomy" id="1114924"/>
    <lineage>
        <taxon>Bacteria</taxon>
        <taxon>Pseudomonadati</taxon>
        <taxon>Pseudomonadota</taxon>
        <taxon>Alphaproteobacteria</taxon>
        <taxon>Rhodobacterales</taxon>
        <taxon>Paracoccaceae</taxon>
        <taxon>Albimonas</taxon>
    </lineage>
</organism>
<sequence>MTDPARMPVIVGVGQINDRPDDPDEGLDSLGLMAQALRRAAADAGGEGWLADLDSLATTAQISCPQLGDPTPALARALGAAPAHVYTTPTASGDGPIRLLNEAANRIGAGEAKICAVAGAEALRTAAHLTRKALAEGREPPYKPVAEVAAAAASPIRRRYGLLAPVDVYPLYEAATRAAWGQSLAQAQAETGEIWSRFAQVAAASDGAWIKRGATAEQILEAGPDNRPIAHPYLKLMVANSSVNQGAGFIVTSLAEARRRGVPEDRLIHVGAGAAGHEPADPLTREGFDASPSMAAALTKALEFNNIQPGELDHVELYSCFPCVPKMARRIIGWPADRPATVFGGLTFGGGPIGNYMAHAVVEMVLKLRREGRLGLLFANGGFATKNHAIVVSREPIPGAAFPRDFDVQAEADAARRPAPELVEEMPGPARIESFTVLYDRKGAPRWGVVVARSLDGARRSVARIPAEDAAGIAFLTDGAVEPVGTEGVIEPAGDGDQVWRR</sequence>
<gene>
    <name evidence="5" type="ORF">SAMN05216258_104175</name>
</gene>
<dbReference type="PANTHER" id="PTHR18919:SF139">
    <property type="entry name" value="THIOLASE-LIKE PROTEIN TYPE 1 ADDITIONAL C-TERMINAL DOMAIN-CONTAINING PROTEIN"/>
    <property type="match status" value="1"/>
</dbReference>
<dbReference type="RefSeq" id="WP_092859474.1">
    <property type="nucleotide sequence ID" value="NZ_FOQH01000004.1"/>
</dbReference>
<dbReference type="Proteomes" id="UP000199377">
    <property type="component" value="Unassembled WGS sequence"/>
</dbReference>
<dbReference type="EMBL" id="FOQH01000004">
    <property type="protein sequence ID" value="SFI08537.1"/>
    <property type="molecule type" value="Genomic_DNA"/>
</dbReference>
<name>A0A1I3FBG3_9RHOB</name>
<reference evidence="5 6" key="1">
    <citation type="submission" date="2016-10" db="EMBL/GenBank/DDBJ databases">
        <authorList>
            <person name="de Groot N.N."/>
        </authorList>
    </citation>
    <scope>NUCLEOTIDE SEQUENCE [LARGE SCALE GENOMIC DNA]</scope>
    <source>
        <strain evidence="5 6">CGMCC 1.11030</strain>
    </source>
</reference>
<accession>A0A1I3FBG3</accession>
<evidence type="ECO:0000256" key="2">
    <source>
        <dbReference type="ARBA" id="ARBA00022679"/>
    </source>
</evidence>
<dbReference type="GO" id="GO:0016746">
    <property type="term" value="F:acyltransferase activity"/>
    <property type="evidence" value="ECO:0007669"/>
    <property type="project" value="UniProtKB-KW"/>
</dbReference>
<evidence type="ECO:0000256" key="3">
    <source>
        <dbReference type="ARBA" id="ARBA00023315"/>
    </source>
</evidence>
<evidence type="ECO:0000313" key="5">
    <source>
        <dbReference type="EMBL" id="SFI08537.1"/>
    </source>
</evidence>
<keyword evidence="3" id="KW-0012">Acyltransferase</keyword>
<feature type="domain" description="Thiolase-like protein type 1 additional C-terminal" evidence="4">
    <location>
        <begin position="415"/>
        <end position="492"/>
    </location>
</feature>
<keyword evidence="2 5" id="KW-0808">Transferase</keyword>
<dbReference type="STRING" id="1114924.SAMN05216258_104175"/>
<dbReference type="InterPro" id="IPR016039">
    <property type="entry name" value="Thiolase-like"/>
</dbReference>
<dbReference type="AlphaFoldDB" id="A0A1I3FBG3"/>
<dbReference type="OrthoDB" id="4470569at2"/>
<protein>
    <submittedName>
        <fullName evidence="5">Acetyl-CoA C-acetyltransferase</fullName>
    </submittedName>
</protein>
<comment type="similarity">
    <text evidence="1">Belongs to the thiolase-like superfamily. Thiolase family.</text>
</comment>
<dbReference type="Gene3D" id="3.40.47.10">
    <property type="match status" value="1"/>
</dbReference>
<dbReference type="InterPro" id="IPR040771">
    <property type="entry name" value="TLP1_add_C"/>
</dbReference>
<dbReference type="PANTHER" id="PTHR18919">
    <property type="entry name" value="ACETYL-COA C-ACYLTRANSFERASE"/>
    <property type="match status" value="1"/>
</dbReference>
<evidence type="ECO:0000256" key="1">
    <source>
        <dbReference type="ARBA" id="ARBA00010982"/>
    </source>
</evidence>
<dbReference type="SUPFAM" id="SSF53901">
    <property type="entry name" value="Thiolase-like"/>
    <property type="match status" value="1"/>
</dbReference>
<proteinExistence type="inferred from homology"/>
<evidence type="ECO:0000313" key="6">
    <source>
        <dbReference type="Proteomes" id="UP000199377"/>
    </source>
</evidence>
<dbReference type="Pfam" id="PF18313">
    <property type="entry name" value="TLP1_add_C"/>
    <property type="match status" value="1"/>
</dbReference>
<evidence type="ECO:0000259" key="4">
    <source>
        <dbReference type="Pfam" id="PF18313"/>
    </source>
</evidence>
<dbReference type="Gene3D" id="2.40.50.840">
    <property type="match status" value="1"/>
</dbReference>